<dbReference type="SUPFAM" id="SSF82171">
    <property type="entry name" value="DPP6 N-terminal domain-like"/>
    <property type="match status" value="1"/>
</dbReference>
<dbReference type="NCBIfam" id="NF040838">
    <property type="entry name" value="T4_PilC_Neiss"/>
    <property type="match status" value="1"/>
</dbReference>
<evidence type="ECO:0000259" key="4">
    <source>
        <dbReference type="Pfam" id="PF05567"/>
    </source>
</evidence>
<feature type="compositionally biased region" description="Basic and acidic residues" evidence="3">
    <location>
        <begin position="481"/>
        <end position="491"/>
    </location>
</feature>
<evidence type="ECO:0000313" key="5">
    <source>
        <dbReference type="EMBL" id="SUA29809.1"/>
    </source>
</evidence>
<name>A0A378W9M4_NEIME</name>
<protein>
    <submittedName>
        <fullName evidence="5">Pilus-associated protein</fullName>
    </submittedName>
</protein>
<dbReference type="GO" id="GO:0046872">
    <property type="term" value="F:metal ion binding"/>
    <property type="evidence" value="ECO:0007669"/>
    <property type="project" value="UniProtKB-KW"/>
</dbReference>
<feature type="region of interest" description="Disordered" evidence="3">
    <location>
        <begin position="58"/>
        <end position="82"/>
    </location>
</feature>
<feature type="compositionally biased region" description="Basic and acidic residues" evidence="3">
    <location>
        <begin position="498"/>
        <end position="509"/>
    </location>
</feature>
<organism evidence="5 6">
    <name type="scientific">Neisseria meningitidis</name>
    <dbReference type="NCBI Taxonomy" id="487"/>
    <lineage>
        <taxon>Bacteria</taxon>
        <taxon>Pseudomonadati</taxon>
        <taxon>Pseudomonadota</taxon>
        <taxon>Betaproteobacteria</taxon>
        <taxon>Neisseriales</taxon>
        <taxon>Neisseriaceae</taxon>
        <taxon>Neisseria</taxon>
    </lineage>
</organism>
<dbReference type="AlphaFoldDB" id="A0A378W9M4"/>
<evidence type="ECO:0000313" key="6">
    <source>
        <dbReference type="Proteomes" id="UP000254176"/>
    </source>
</evidence>
<feature type="region of interest" description="Disordered" evidence="3">
    <location>
        <begin position="976"/>
        <end position="998"/>
    </location>
</feature>
<proteinExistence type="predicted"/>
<dbReference type="Pfam" id="PF05567">
    <property type="entry name" value="T4P_PilY1"/>
    <property type="match status" value="1"/>
</dbReference>
<dbReference type="EMBL" id="UGRP01000002">
    <property type="protein sequence ID" value="SUA29809.1"/>
    <property type="molecule type" value="Genomic_DNA"/>
</dbReference>
<sequence length="1036" mass="112952">MNKTLKRRVFRHTALYAAILMFSHTGGGGGAQAQTSKYAIIMNEGNQLEVKQNGQYSTIKDKDRERKYTHHQGTGGGSSVSFNNSDELVSQQSGTAVFGTATYLPPYGKVSGFDADGLKKRNNAAGWIRTTRIALAGYSYADVVCRSNAGCPKLVYKTQFSFDNPDLAKTGGVLDRHTEPSRDNSPIYKLKDHPWLGVSFNLGAEGTAKNGKVTNKLVSSFDEKNSNNNLVYTTEGGDISLGNRHRETTAMAYYLNAKLHLLDKKQIQNITDKTVLLGVLRPSIDVRQGNTGISGLLTFWARWDIKDTGKISVKLKLPEVKAGRCINKPNPNPNKKDLSPALTAPALWFGAGQDGKAEMYSASVSTYPDSSSSRIFLQNLKRKTDTSRPGRHSLADLSASDIQSKEPSFTGRQTIIRLDGGVREIKLDRSNEATDLNGNDGKNETFGIVSEGSFMPDTSEWKKVLLPWTVRGFADDNQFKTINQEEKDNKPKYSQKYRSRENGNNSKRDLGDIVNSPIVAVGEYLATSANDGMVHIFKKNGGDERNYSLKLSYIPGTMPRKDIENKDSTLAKELRAFAEKGYVGDRYGVDGGFVLRQVEWNGQKRVFMFGAMGFGGRGAYALDLTKAESGNPTAVSLFDVKHDNNGNNSNNSVQLGYTVGTPQIGKTHNGKYAAFLASGYATKTIDDQQNKTALYVYDLESSGTLIKKIEVPNSKGGLSSPTLVDKDLDGTVDIAYAGDRGGNMYRFDLSSQDPKQWSARAIFKGDKPITSAPAISQLKDKRVVIFGTGSDLSEEDVLSTDEQHIYGIFDNDTNTGVAKDGQGNGLLEQVLEKDKDGKTLFLSDYKRSNGSGDKGWVVKLEAGQRVTVKPTVVLRTAFVTIHKYTGNDKCGAETAILGINTADGGKLTKKSARPIVPAANSKVAQYSGDKKTSSGKSIPIGCMEKDNGIVCPNGYVYDKPVNVRYLDEKKTDGFSTTADGDAGGSGIDPAGKRSGKNNRCFSQKGVRTLLMNDLDSLDITGPTCGMKRISWREVFY</sequence>
<feature type="region of interest" description="Disordered" evidence="3">
    <location>
        <begin position="481"/>
        <end position="509"/>
    </location>
</feature>
<accession>A0A378W9M4</accession>
<evidence type="ECO:0000256" key="3">
    <source>
        <dbReference type="SAM" id="MobiDB-lite"/>
    </source>
</evidence>
<evidence type="ECO:0000256" key="1">
    <source>
        <dbReference type="ARBA" id="ARBA00022723"/>
    </source>
</evidence>
<feature type="domain" description="PilY1 beta-propeller" evidence="4">
    <location>
        <begin position="510"/>
        <end position="843"/>
    </location>
</feature>
<dbReference type="InterPro" id="IPR008707">
    <property type="entry name" value="B-propeller_PilY1"/>
</dbReference>
<keyword evidence="2" id="KW-0106">Calcium</keyword>
<gene>
    <name evidence="5" type="ORF">NCTC8554_01810</name>
</gene>
<reference evidence="5 6" key="1">
    <citation type="submission" date="2018-06" db="EMBL/GenBank/DDBJ databases">
        <authorList>
            <consortium name="Pathogen Informatics"/>
            <person name="Doyle S."/>
        </authorList>
    </citation>
    <scope>NUCLEOTIDE SEQUENCE [LARGE SCALE GENOMIC DNA]</scope>
    <source>
        <strain evidence="5 6">NCTC8554</strain>
    </source>
</reference>
<dbReference type="Proteomes" id="UP000254176">
    <property type="component" value="Unassembled WGS sequence"/>
</dbReference>
<keyword evidence="1" id="KW-0479">Metal-binding</keyword>
<dbReference type="RefSeq" id="WP_115069144.1">
    <property type="nucleotide sequence ID" value="NZ_UGRP01000002.1"/>
</dbReference>
<evidence type="ECO:0000256" key="2">
    <source>
        <dbReference type="ARBA" id="ARBA00022837"/>
    </source>
</evidence>